<evidence type="ECO:0000256" key="1">
    <source>
        <dbReference type="SAM" id="Phobius"/>
    </source>
</evidence>
<reference evidence="2 3" key="1">
    <citation type="submission" date="2018-11" db="EMBL/GenBank/DDBJ databases">
        <title>Proposal to divide the Flavobacteriaceae and reorganize its genera based on Amino Acid Identity values calculated from whole genome sequences.</title>
        <authorList>
            <person name="Nicholson A.C."/>
            <person name="Gulvik C.A."/>
            <person name="Whitney A.M."/>
            <person name="Humrighouse B.W."/>
            <person name="Bell M."/>
            <person name="Holmes B."/>
            <person name="Steigerwalt A.G."/>
            <person name="Villarma A."/>
            <person name="Sheth M."/>
            <person name="Batra D."/>
            <person name="Pryor J."/>
            <person name="Bernardet J.-F."/>
            <person name="Hugo C."/>
            <person name="Kampfer P."/>
            <person name="Newman J."/>
            <person name="McQuiston J.R."/>
        </authorList>
    </citation>
    <scope>NUCLEOTIDE SEQUENCE [LARGE SCALE GENOMIC DNA]</scope>
    <source>
        <strain evidence="2 3">G0041</strain>
    </source>
</reference>
<accession>A0AAD0YN19</accession>
<keyword evidence="1" id="KW-0812">Transmembrane</keyword>
<sequence length="105" mass="12332">MFYIKTIDMKNIKFSYTGKYTFIISFLSGTFLLILMLITRWDFLLMLGFIYVIAAIIVNVIIFLLELIDYLTEVSEKNAFRNSMFLLMANIPIAFIYLLIVINFC</sequence>
<dbReference type="EMBL" id="CP033923">
    <property type="protein sequence ID" value="AZA92235.1"/>
    <property type="molecule type" value="Genomic_DNA"/>
</dbReference>
<dbReference type="KEGG" id="cnk:EG343_17240"/>
<evidence type="ECO:0000313" key="2">
    <source>
        <dbReference type="EMBL" id="AZA92235.1"/>
    </source>
</evidence>
<feature type="transmembrane region" description="Helical" evidence="1">
    <location>
        <begin position="20"/>
        <end position="38"/>
    </location>
</feature>
<name>A0AAD0YN19_CHRNA</name>
<feature type="transmembrane region" description="Helical" evidence="1">
    <location>
        <begin position="85"/>
        <end position="104"/>
    </location>
</feature>
<dbReference type="Proteomes" id="UP000278288">
    <property type="component" value="Chromosome"/>
</dbReference>
<organism evidence="2 3">
    <name type="scientific">Chryseobacterium nakagawai</name>
    <dbReference type="NCBI Taxonomy" id="1241982"/>
    <lineage>
        <taxon>Bacteria</taxon>
        <taxon>Pseudomonadati</taxon>
        <taxon>Bacteroidota</taxon>
        <taxon>Flavobacteriia</taxon>
        <taxon>Flavobacteriales</taxon>
        <taxon>Weeksellaceae</taxon>
        <taxon>Chryseobacterium group</taxon>
        <taxon>Chryseobacterium</taxon>
    </lineage>
</organism>
<proteinExistence type="predicted"/>
<keyword evidence="3" id="KW-1185">Reference proteome</keyword>
<keyword evidence="1" id="KW-0472">Membrane</keyword>
<gene>
    <name evidence="2" type="ORF">EG343_17240</name>
</gene>
<evidence type="ECO:0000313" key="3">
    <source>
        <dbReference type="Proteomes" id="UP000278288"/>
    </source>
</evidence>
<keyword evidence="1" id="KW-1133">Transmembrane helix</keyword>
<feature type="transmembrane region" description="Helical" evidence="1">
    <location>
        <begin position="44"/>
        <end position="65"/>
    </location>
</feature>
<protein>
    <submittedName>
        <fullName evidence="2">Uncharacterized protein</fullName>
    </submittedName>
</protein>
<dbReference type="AlphaFoldDB" id="A0AAD0YN19"/>